<dbReference type="PANTHER" id="PTHR10742">
    <property type="entry name" value="FLAVIN MONOAMINE OXIDASE"/>
    <property type="match status" value="1"/>
</dbReference>
<evidence type="ECO:0000256" key="1">
    <source>
        <dbReference type="ARBA" id="ARBA00005995"/>
    </source>
</evidence>
<dbReference type="InterPro" id="IPR050281">
    <property type="entry name" value="Flavin_monoamine_oxidase"/>
</dbReference>
<organism evidence="4 5">
    <name type="scientific">Caenorhabditis angaria</name>
    <dbReference type="NCBI Taxonomy" id="860376"/>
    <lineage>
        <taxon>Eukaryota</taxon>
        <taxon>Metazoa</taxon>
        <taxon>Ecdysozoa</taxon>
        <taxon>Nematoda</taxon>
        <taxon>Chromadorea</taxon>
        <taxon>Rhabditida</taxon>
        <taxon>Rhabditina</taxon>
        <taxon>Rhabditomorpha</taxon>
        <taxon>Rhabditoidea</taxon>
        <taxon>Rhabditidae</taxon>
        <taxon>Peloderinae</taxon>
        <taxon>Caenorhabditis</taxon>
    </lineage>
</organism>
<accession>A0A9P1I685</accession>
<evidence type="ECO:0000256" key="2">
    <source>
        <dbReference type="ARBA" id="ARBA00023002"/>
    </source>
</evidence>
<evidence type="ECO:0000259" key="3">
    <source>
        <dbReference type="Pfam" id="PF01593"/>
    </source>
</evidence>
<dbReference type="InterPro" id="IPR036188">
    <property type="entry name" value="FAD/NAD-bd_sf"/>
</dbReference>
<comment type="similarity">
    <text evidence="1">Belongs to the flavin monoamine oxidase family.</text>
</comment>
<name>A0A9P1I685_9PELO</name>
<dbReference type="Proteomes" id="UP001152747">
    <property type="component" value="Unassembled WGS sequence"/>
</dbReference>
<reference evidence="4" key="1">
    <citation type="submission" date="2022-11" db="EMBL/GenBank/DDBJ databases">
        <authorList>
            <person name="Kikuchi T."/>
        </authorList>
    </citation>
    <scope>NUCLEOTIDE SEQUENCE</scope>
    <source>
        <strain evidence="4">PS1010</strain>
    </source>
</reference>
<dbReference type="SUPFAM" id="SSF51905">
    <property type="entry name" value="FAD/NAD(P)-binding domain"/>
    <property type="match status" value="1"/>
</dbReference>
<dbReference type="Gene3D" id="3.50.50.60">
    <property type="entry name" value="FAD/NAD(P)-binding domain"/>
    <property type="match status" value="1"/>
</dbReference>
<dbReference type="Gene3D" id="3.90.660.10">
    <property type="match status" value="1"/>
</dbReference>
<protein>
    <recommendedName>
        <fullName evidence="3">Amine oxidase domain-containing protein</fullName>
    </recommendedName>
</protein>
<dbReference type="GO" id="GO:0016491">
    <property type="term" value="F:oxidoreductase activity"/>
    <property type="evidence" value="ECO:0007669"/>
    <property type="project" value="UniProtKB-KW"/>
</dbReference>
<proteinExistence type="inferred from homology"/>
<dbReference type="InterPro" id="IPR002937">
    <property type="entry name" value="Amino_oxidase"/>
</dbReference>
<evidence type="ECO:0000313" key="4">
    <source>
        <dbReference type="EMBL" id="CAI5439037.1"/>
    </source>
</evidence>
<comment type="caution">
    <text evidence="4">The sequence shown here is derived from an EMBL/GenBank/DDBJ whole genome shotgun (WGS) entry which is preliminary data.</text>
</comment>
<dbReference type="AlphaFoldDB" id="A0A9P1I685"/>
<keyword evidence="2" id="KW-0560">Oxidoreductase</keyword>
<gene>
    <name evidence="4" type="ORF">CAMP_LOCUS1674</name>
</gene>
<dbReference type="SUPFAM" id="SSF54373">
    <property type="entry name" value="FAD-linked reductases, C-terminal domain"/>
    <property type="match status" value="1"/>
</dbReference>
<dbReference type="GO" id="GO:0003682">
    <property type="term" value="F:chromatin binding"/>
    <property type="evidence" value="ECO:0007669"/>
    <property type="project" value="TreeGrafter"/>
</dbReference>
<sequence>MKENKKVPTFSPPIPDYKANAIQSMGNGLLNKVVLLFEKPFWENGGKFYFANISSSIKGRGEMFLWQTIPESRVLTTYLAGSSANLNLPDELIVEKAMHILSSIFPQQCPRAPLKYKVTKYQDDEMAFGSGSYMSLRTEMKHYEELTKPLISPKSQKNTVYFAGEHTSERYGGSLQGAWLSGLRVAADMANEILGISFVSCEDIEIIDENDNDEILSMDRP</sequence>
<dbReference type="Pfam" id="PF01593">
    <property type="entry name" value="Amino_oxidase"/>
    <property type="match status" value="1"/>
</dbReference>
<dbReference type="GO" id="GO:0006338">
    <property type="term" value="P:chromatin remodeling"/>
    <property type="evidence" value="ECO:0007669"/>
    <property type="project" value="TreeGrafter"/>
</dbReference>
<feature type="domain" description="Amine oxidase" evidence="3">
    <location>
        <begin position="9"/>
        <end position="189"/>
    </location>
</feature>
<evidence type="ECO:0000313" key="5">
    <source>
        <dbReference type="Proteomes" id="UP001152747"/>
    </source>
</evidence>
<dbReference type="PANTHER" id="PTHR10742:SF386">
    <property type="entry name" value="LYSINE-SPECIFIC HISTONE DEMETHYLASE 1A"/>
    <property type="match status" value="1"/>
</dbReference>
<dbReference type="OrthoDB" id="9982100at2759"/>
<dbReference type="GO" id="GO:0050660">
    <property type="term" value="F:flavin adenine dinucleotide binding"/>
    <property type="evidence" value="ECO:0007669"/>
    <property type="project" value="TreeGrafter"/>
</dbReference>
<dbReference type="EMBL" id="CANHGI010000001">
    <property type="protein sequence ID" value="CAI5439037.1"/>
    <property type="molecule type" value="Genomic_DNA"/>
</dbReference>
<keyword evidence="5" id="KW-1185">Reference proteome</keyword>